<evidence type="ECO:0000313" key="2">
    <source>
        <dbReference type="Proteomes" id="UP000827872"/>
    </source>
</evidence>
<sequence length="694" mass="73826">MAAEAPPSDVRLCGYLRKQKSQHRRFFVLRGPSASGPARLECYENEKRFRAGGPGGARPKRALPLAQALSISKRADARHRHLLVLCGRGGTFGVAADSAEQQQAWYAALVELHAKGRAPAEGDGASVPSGLAFREIWQVSLRPRGLGHTRNLAGTYLLCLTDKTISFVKLNTDVAAVVLQLLNVRRCGHSENYFFMEVGRSAVTGPGELWMQVDDLVVAQNMHETILEAMKALSEEFRLRSKSQSLASTPISVPPRHQHLGTPPPSQAAFPWRPRPEGPPTLSRSPVPLRQQGAGAQKPGSLSDYSIVSSDEGGSSPGDSRPPNTPDRLSYLAAEGELDYISMGRLEGHGLAKWGLEANKRASLPPMALEKDAPGLPSRRLTLRPVTASASYPEGLNRSADPGYMAMLPGVARSAEDQVYIRMTPGSIWPPQESGGYMLMSPNGSCSPDGAGQWVPGGGGCEPSPSDYVNMSPASHSASSTPPEYSPLLPPPGGAPFFSLPRSYKHRAMPFPFPFNPGRLSGSSSTSSESLEESAGDSCLARPPPRLFVGGRGPAAAPRSSGEYVSITYGTRAPGCVHLELQGVPAEASGVAMPAECGATAPGTRLVQADGQGRRRHESETFPDAEWNGAPLFEAKTELGLNYIDLDLAKEAGEEAAPTPCSAAAPGQGGAPHTYASIDFHRLWELRGCQASPE</sequence>
<organism evidence="1 2">
    <name type="scientific">Sphaerodactylus townsendi</name>
    <dbReference type="NCBI Taxonomy" id="933632"/>
    <lineage>
        <taxon>Eukaryota</taxon>
        <taxon>Metazoa</taxon>
        <taxon>Chordata</taxon>
        <taxon>Craniata</taxon>
        <taxon>Vertebrata</taxon>
        <taxon>Euteleostomi</taxon>
        <taxon>Lepidosauria</taxon>
        <taxon>Squamata</taxon>
        <taxon>Bifurcata</taxon>
        <taxon>Gekkota</taxon>
        <taxon>Sphaerodactylidae</taxon>
        <taxon>Sphaerodactylus</taxon>
    </lineage>
</organism>
<keyword evidence="2" id="KW-1185">Reference proteome</keyword>
<gene>
    <name evidence="1" type="ORF">K3G42_015246</name>
</gene>
<accession>A0ACB8EXL1</accession>
<dbReference type="EMBL" id="CM037628">
    <property type="protein sequence ID" value="KAH7997408.1"/>
    <property type="molecule type" value="Genomic_DNA"/>
</dbReference>
<protein>
    <submittedName>
        <fullName evidence="1">Uncharacterized protein</fullName>
    </submittedName>
</protein>
<dbReference type="Proteomes" id="UP000827872">
    <property type="component" value="Linkage Group LG15"/>
</dbReference>
<reference evidence="1" key="1">
    <citation type="submission" date="2021-08" db="EMBL/GenBank/DDBJ databases">
        <title>The first chromosome-level gecko genome reveals the dynamic sex chromosomes of Neotropical dwarf geckos (Sphaerodactylidae: Sphaerodactylus).</title>
        <authorList>
            <person name="Pinto B.J."/>
            <person name="Keating S.E."/>
            <person name="Gamble T."/>
        </authorList>
    </citation>
    <scope>NUCLEOTIDE SEQUENCE</scope>
    <source>
        <strain evidence="1">TG3544</strain>
    </source>
</reference>
<name>A0ACB8EXL1_9SAUR</name>
<evidence type="ECO:0000313" key="1">
    <source>
        <dbReference type="EMBL" id="KAH7997408.1"/>
    </source>
</evidence>
<comment type="caution">
    <text evidence="1">The sequence shown here is derived from an EMBL/GenBank/DDBJ whole genome shotgun (WGS) entry which is preliminary data.</text>
</comment>
<proteinExistence type="predicted"/>